<keyword evidence="2" id="KW-0812">Transmembrane</keyword>
<evidence type="ECO:0000313" key="4">
    <source>
        <dbReference type="RefSeq" id="XP_039139576.1"/>
    </source>
</evidence>
<name>A0AB40CLD1_DIOCR</name>
<evidence type="ECO:0000256" key="1">
    <source>
        <dbReference type="SAM" id="MobiDB-lite"/>
    </source>
</evidence>
<feature type="compositionally biased region" description="Low complexity" evidence="1">
    <location>
        <begin position="72"/>
        <end position="84"/>
    </location>
</feature>
<dbReference type="RefSeq" id="XP_039139576.1">
    <property type="nucleotide sequence ID" value="XM_039283642.1"/>
</dbReference>
<feature type="region of interest" description="Disordered" evidence="1">
    <location>
        <begin position="58"/>
        <end position="84"/>
    </location>
</feature>
<dbReference type="PANTHER" id="PTHR34064:SF4">
    <property type="entry name" value="PROTEIN, PUTATIVE-RELATED"/>
    <property type="match status" value="1"/>
</dbReference>
<proteinExistence type="predicted"/>
<protein>
    <submittedName>
        <fullName evidence="4">Uncharacterized protein LOC120276908 isoform X2</fullName>
    </submittedName>
</protein>
<evidence type="ECO:0000256" key="2">
    <source>
        <dbReference type="SAM" id="Phobius"/>
    </source>
</evidence>
<keyword evidence="2" id="KW-0472">Membrane</keyword>
<sequence length="163" mass="17258">MAQGFDYSPKKLMACSSRAEQKQSKKEELDDDFVVLDIAALSPLVAAEIDSTANPRLSRTLSRKGSQRAGAEKNTAAAAAAELAGGEEEASVHVAGEGVSSTVAHATSHIGKCRKVAGRRASLGVDPRRVLFFFATLSSMGTLILLYFTLSMSKMADHVADAR</sequence>
<reference evidence="4" key="1">
    <citation type="submission" date="2025-08" db="UniProtKB">
        <authorList>
            <consortium name="RefSeq"/>
        </authorList>
    </citation>
    <scope>IDENTIFICATION</scope>
</reference>
<evidence type="ECO:0000313" key="3">
    <source>
        <dbReference type="Proteomes" id="UP001515500"/>
    </source>
</evidence>
<dbReference type="AlphaFoldDB" id="A0AB40CLD1"/>
<gene>
    <name evidence="4" type="primary">LOC120276908</name>
</gene>
<organism evidence="3 4">
    <name type="scientific">Dioscorea cayennensis subsp. rotundata</name>
    <name type="common">White Guinea yam</name>
    <name type="synonym">Dioscorea rotundata</name>
    <dbReference type="NCBI Taxonomy" id="55577"/>
    <lineage>
        <taxon>Eukaryota</taxon>
        <taxon>Viridiplantae</taxon>
        <taxon>Streptophyta</taxon>
        <taxon>Embryophyta</taxon>
        <taxon>Tracheophyta</taxon>
        <taxon>Spermatophyta</taxon>
        <taxon>Magnoliopsida</taxon>
        <taxon>Liliopsida</taxon>
        <taxon>Dioscoreales</taxon>
        <taxon>Dioscoreaceae</taxon>
        <taxon>Dioscorea</taxon>
    </lineage>
</organism>
<keyword evidence="2" id="KW-1133">Transmembrane helix</keyword>
<feature type="transmembrane region" description="Helical" evidence="2">
    <location>
        <begin position="130"/>
        <end position="150"/>
    </location>
</feature>
<accession>A0AB40CLD1</accession>
<dbReference type="GeneID" id="120276908"/>
<keyword evidence="3" id="KW-1185">Reference proteome</keyword>
<dbReference type="Proteomes" id="UP001515500">
    <property type="component" value="Chromosome 15"/>
</dbReference>
<dbReference type="PANTHER" id="PTHR34064">
    <property type="entry name" value="OS04G0672300 PROTEIN"/>
    <property type="match status" value="1"/>
</dbReference>